<dbReference type="PANTHER" id="PTHR13832">
    <property type="entry name" value="PROTEIN PHOSPHATASE 2C"/>
    <property type="match status" value="1"/>
</dbReference>
<evidence type="ECO:0000259" key="1">
    <source>
        <dbReference type="PROSITE" id="PS51746"/>
    </source>
</evidence>
<feature type="non-terminal residue" evidence="2">
    <location>
        <position position="182"/>
    </location>
</feature>
<gene>
    <name evidence="2" type="ORF">E3A20_27410</name>
</gene>
<dbReference type="EMBL" id="SRHE01000827">
    <property type="protein sequence ID" value="TWW08129.1"/>
    <property type="molecule type" value="Genomic_DNA"/>
</dbReference>
<dbReference type="PANTHER" id="PTHR13832:SF827">
    <property type="entry name" value="PROTEIN PHOSPHATASE 1L"/>
    <property type="match status" value="1"/>
</dbReference>
<reference evidence="2 3" key="1">
    <citation type="submission" date="2019-08" db="EMBL/GenBank/DDBJ databases">
        <title>100 year-old enigma solved: identification of Planctomyces bekefii, the type genus and species of the phylum Planctomycetes.</title>
        <authorList>
            <person name="Svetlana D.N."/>
            <person name="Overmann J."/>
        </authorList>
    </citation>
    <scope>NUCLEOTIDE SEQUENCE [LARGE SCALE GENOMIC DNA]</scope>
    <source>
        <strain evidence="2">Phe10_nw2017</strain>
    </source>
</reference>
<organism evidence="2 3">
    <name type="scientific">Planctomyces bekefii</name>
    <dbReference type="NCBI Taxonomy" id="1653850"/>
    <lineage>
        <taxon>Bacteria</taxon>
        <taxon>Pseudomonadati</taxon>
        <taxon>Planctomycetota</taxon>
        <taxon>Planctomycetia</taxon>
        <taxon>Planctomycetales</taxon>
        <taxon>Planctomycetaceae</taxon>
        <taxon>Planctomyces</taxon>
    </lineage>
</organism>
<name>A0A5C6M1Q5_9PLAN</name>
<dbReference type="SUPFAM" id="SSF81606">
    <property type="entry name" value="PP2C-like"/>
    <property type="match status" value="1"/>
</dbReference>
<dbReference type="CDD" id="cd00143">
    <property type="entry name" value="PP2Cc"/>
    <property type="match status" value="1"/>
</dbReference>
<reference evidence="2 3" key="2">
    <citation type="submission" date="2019-08" db="EMBL/GenBank/DDBJ databases">
        <authorList>
            <person name="Henke P."/>
        </authorList>
    </citation>
    <scope>NUCLEOTIDE SEQUENCE [LARGE SCALE GENOMIC DNA]</scope>
    <source>
        <strain evidence="2">Phe10_nw2017</strain>
    </source>
</reference>
<protein>
    <recommendedName>
        <fullName evidence="1">PPM-type phosphatase domain-containing protein</fullName>
    </recommendedName>
</protein>
<evidence type="ECO:0000313" key="3">
    <source>
        <dbReference type="Proteomes" id="UP000321083"/>
    </source>
</evidence>
<dbReference type="InterPro" id="IPR015655">
    <property type="entry name" value="PP2C"/>
</dbReference>
<dbReference type="PROSITE" id="PS51746">
    <property type="entry name" value="PPM_2"/>
    <property type="match status" value="1"/>
</dbReference>
<sequence>MTSVPVVQYASRTDVGMRRAANQDSLAVRMCTDFDEWSRCGHLFAVADGMGGHAVGDLASRITVSTLPLAYYKQEATDVETRLRLAIIAANKAINDKSRENREFEGMGTTCSVLSLSEAGAMIGHVGDSRVYRVRRGRIEQLTFDHSLQWEMIRLGRATAENVELYHPRNVITRCLGPDLAV</sequence>
<dbReference type="Pfam" id="PF13672">
    <property type="entry name" value="PP2C_2"/>
    <property type="match status" value="1"/>
</dbReference>
<dbReference type="InterPro" id="IPR036457">
    <property type="entry name" value="PPM-type-like_dom_sf"/>
</dbReference>
<proteinExistence type="predicted"/>
<dbReference type="SMART" id="SM00332">
    <property type="entry name" value="PP2Cc"/>
    <property type="match status" value="1"/>
</dbReference>
<dbReference type="GO" id="GO:0004722">
    <property type="term" value="F:protein serine/threonine phosphatase activity"/>
    <property type="evidence" value="ECO:0007669"/>
    <property type="project" value="InterPro"/>
</dbReference>
<dbReference type="Gene3D" id="3.60.40.10">
    <property type="entry name" value="PPM-type phosphatase domain"/>
    <property type="match status" value="1"/>
</dbReference>
<keyword evidence="3" id="KW-1185">Reference proteome</keyword>
<evidence type="ECO:0000313" key="2">
    <source>
        <dbReference type="EMBL" id="TWW08129.1"/>
    </source>
</evidence>
<feature type="domain" description="PPM-type phosphatase" evidence="1">
    <location>
        <begin position="27"/>
        <end position="182"/>
    </location>
</feature>
<dbReference type="InterPro" id="IPR001932">
    <property type="entry name" value="PPM-type_phosphatase-like_dom"/>
</dbReference>
<comment type="caution">
    <text evidence="2">The sequence shown here is derived from an EMBL/GenBank/DDBJ whole genome shotgun (WGS) entry which is preliminary data.</text>
</comment>
<dbReference type="Proteomes" id="UP000321083">
    <property type="component" value="Unassembled WGS sequence"/>
</dbReference>
<dbReference type="AlphaFoldDB" id="A0A5C6M1Q5"/>
<accession>A0A5C6M1Q5</accession>